<name>A0A2M6P0R0_9BACT</name>
<protein>
    <submittedName>
        <fullName evidence="2">Transaldolase</fullName>
    </submittedName>
</protein>
<evidence type="ECO:0000313" key="2">
    <source>
        <dbReference type="EMBL" id="PIR77322.1"/>
    </source>
</evidence>
<dbReference type="InterPro" id="IPR018225">
    <property type="entry name" value="Transaldolase_AS"/>
</dbReference>
<dbReference type="AlphaFoldDB" id="A0A2M6P0R0"/>
<dbReference type="EMBL" id="PFBW01000135">
    <property type="protein sequence ID" value="PIR77322.1"/>
    <property type="molecule type" value="Genomic_DNA"/>
</dbReference>
<dbReference type="PANTHER" id="PTHR10683:SF40">
    <property type="entry name" value="FRUCTOSE-6-PHOSPHATE ALDOLASE 1-RELATED"/>
    <property type="match status" value="1"/>
</dbReference>
<dbReference type="Pfam" id="PF00923">
    <property type="entry name" value="TAL_FSA"/>
    <property type="match status" value="1"/>
</dbReference>
<keyword evidence="1" id="KW-0704">Schiff base</keyword>
<sequence length="285" mass="31460">MTRPQHLHTQIFLDSGDPEATKIYIEKLGFLDGQTTNPSLVAKKLKAENEHIALNTDELNNAYKHIIQQISPLVPESVSIEVYGDKDTPAEQMIAQGREMNTWVPNAHIKLPTTTEGLKAAETLTKEGIRVNMTLVFSQEQAAAVHAATKGAPKGSVYLSPFIGRLDDIGQNGMSLIKNIANMYKDADSHVEILAASLRKFDHFLGCIASGADILTCPTTTLDAWIENNMQLPDAAYIYDAGDLTDITYQDLDLNKPYSEYNIQHDLTDTGLQKFADDWNALINA</sequence>
<dbReference type="SUPFAM" id="SSF51569">
    <property type="entry name" value="Aldolase"/>
    <property type="match status" value="1"/>
</dbReference>
<reference evidence="3" key="1">
    <citation type="submission" date="2017-09" db="EMBL/GenBank/DDBJ databases">
        <title>Depth-based differentiation of microbial function through sediment-hosted aquifers and enrichment of novel symbionts in the deep terrestrial subsurface.</title>
        <authorList>
            <person name="Probst A.J."/>
            <person name="Ladd B."/>
            <person name="Jarett J.K."/>
            <person name="Geller-Mcgrath D.E."/>
            <person name="Sieber C.M.K."/>
            <person name="Emerson J.B."/>
            <person name="Anantharaman K."/>
            <person name="Thomas B.C."/>
            <person name="Malmstrom R."/>
            <person name="Stieglmeier M."/>
            <person name="Klingl A."/>
            <person name="Woyke T."/>
            <person name="Ryan C.M."/>
            <person name="Banfield J.F."/>
        </authorList>
    </citation>
    <scope>NUCLEOTIDE SEQUENCE [LARGE SCALE GENOMIC DNA]</scope>
</reference>
<proteinExistence type="predicted"/>
<comment type="caution">
    <text evidence="2">The sequence shown here is derived from an EMBL/GenBank/DDBJ whole genome shotgun (WGS) entry which is preliminary data.</text>
</comment>
<evidence type="ECO:0000313" key="3">
    <source>
        <dbReference type="Proteomes" id="UP000228528"/>
    </source>
</evidence>
<dbReference type="InterPro" id="IPR013785">
    <property type="entry name" value="Aldolase_TIM"/>
</dbReference>
<evidence type="ECO:0000256" key="1">
    <source>
        <dbReference type="ARBA" id="ARBA00023270"/>
    </source>
</evidence>
<dbReference type="GO" id="GO:0005975">
    <property type="term" value="P:carbohydrate metabolic process"/>
    <property type="evidence" value="ECO:0007669"/>
    <property type="project" value="InterPro"/>
</dbReference>
<accession>A0A2M6P0R0</accession>
<dbReference type="Proteomes" id="UP000228528">
    <property type="component" value="Unassembled WGS sequence"/>
</dbReference>
<dbReference type="PANTHER" id="PTHR10683">
    <property type="entry name" value="TRANSALDOLASE"/>
    <property type="match status" value="1"/>
</dbReference>
<organism evidence="2 3">
    <name type="scientific">Candidatus Magasanikbacteria bacterium CG10_big_fil_rev_8_21_14_0_10_38_6</name>
    <dbReference type="NCBI Taxonomy" id="1974647"/>
    <lineage>
        <taxon>Bacteria</taxon>
        <taxon>Candidatus Magasanikiibacteriota</taxon>
    </lineage>
</organism>
<gene>
    <name evidence="2" type="ORF">COU30_03105</name>
</gene>
<dbReference type="InterPro" id="IPR001585">
    <property type="entry name" value="TAL/FSA"/>
</dbReference>
<dbReference type="PROSITE" id="PS00958">
    <property type="entry name" value="TRANSALDOLASE_2"/>
    <property type="match status" value="1"/>
</dbReference>
<dbReference type="Gene3D" id="3.20.20.70">
    <property type="entry name" value="Aldolase class I"/>
    <property type="match status" value="1"/>
</dbReference>